<accession>A0A3D9UX43</accession>
<evidence type="ECO:0000313" key="1">
    <source>
        <dbReference type="EMBL" id="REF29361.1"/>
    </source>
</evidence>
<dbReference type="AlphaFoldDB" id="A0A3D9UX43"/>
<evidence type="ECO:0000313" key="2">
    <source>
        <dbReference type="Proteomes" id="UP000256253"/>
    </source>
</evidence>
<dbReference type="Proteomes" id="UP000256253">
    <property type="component" value="Unassembled WGS sequence"/>
</dbReference>
<dbReference type="EMBL" id="QTUA01000001">
    <property type="protein sequence ID" value="REF29361.1"/>
    <property type="molecule type" value="Genomic_DNA"/>
</dbReference>
<gene>
    <name evidence="1" type="ORF">DFJ65_0300</name>
</gene>
<comment type="caution">
    <text evidence="1">The sequence shown here is derived from an EMBL/GenBank/DDBJ whole genome shotgun (WGS) entry which is preliminary data.</text>
</comment>
<name>A0A3D9UX43_9MICO</name>
<sequence>MARPPSQAAIALPRLKAPMLIADASVGAVEARSNTTVCSGALLDAYLARTQVSFAAAQQAADAGRAIADAATSDDYRFRWQTSEAAERFAGISLADLDGSRVHGVTAGWIASS</sequence>
<protein>
    <submittedName>
        <fullName evidence="1">Uncharacterized protein</fullName>
    </submittedName>
</protein>
<proteinExistence type="predicted"/>
<keyword evidence="2" id="KW-1185">Reference proteome</keyword>
<organism evidence="1 2">
    <name type="scientific">Calidifontibacter indicus</name>
    <dbReference type="NCBI Taxonomy" id="419650"/>
    <lineage>
        <taxon>Bacteria</taxon>
        <taxon>Bacillati</taxon>
        <taxon>Actinomycetota</taxon>
        <taxon>Actinomycetes</taxon>
        <taxon>Micrococcales</taxon>
        <taxon>Dermacoccaceae</taxon>
        <taxon>Calidifontibacter</taxon>
    </lineage>
</organism>
<reference evidence="1 2" key="1">
    <citation type="submission" date="2018-08" db="EMBL/GenBank/DDBJ databases">
        <title>Sequencing the genomes of 1000 actinobacteria strains.</title>
        <authorList>
            <person name="Klenk H.-P."/>
        </authorList>
    </citation>
    <scope>NUCLEOTIDE SEQUENCE [LARGE SCALE GENOMIC DNA]</scope>
    <source>
        <strain evidence="1 2">DSM 22967</strain>
    </source>
</reference>